<protein>
    <submittedName>
        <fullName evidence="2">Uncharacterized protein</fullName>
    </submittedName>
</protein>
<organism evidence="1 2">
    <name type="scientific">Panagrolaimus sp. PS1159</name>
    <dbReference type="NCBI Taxonomy" id="55785"/>
    <lineage>
        <taxon>Eukaryota</taxon>
        <taxon>Metazoa</taxon>
        <taxon>Ecdysozoa</taxon>
        <taxon>Nematoda</taxon>
        <taxon>Chromadorea</taxon>
        <taxon>Rhabditida</taxon>
        <taxon>Tylenchina</taxon>
        <taxon>Panagrolaimomorpha</taxon>
        <taxon>Panagrolaimoidea</taxon>
        <taxon>Panagrolaimidae</taxon>
        <taxon>Panagrolaimus</taxon>
    </lineage>
</organism>
<accession>A0AC35FAF1</accession>
<reference evidence="2" key="1">
    <citation type="submission" date="2022-11" db="UniProtKB">
        <authorList>
            <consortium name="WormBaseParasite"/>
        </authorList>
    </citation>
    <scope>IDENTIFICATION</scope>
</reference>
<proteinExistence type="predicted"/>
<dbReference type="WBParaSite" id="PS1159_v2.g15390.t1">
    <property type="protein sequence ID" value="PS1159_v2.g15390.t1"/>
    <property type="gene ID" value="PS1159_v2.g15390"/>
</dbReference>
<evidence type="ECO:0000313" key="2">
    <source>
        <dbReference type="WBParaSite" id="PS1159_v2.g15390.t1"/>
    </source>
</evidence>
<sequence>MFPPEWQEFENEFTAKFGAAHFAEIYGTQEEQTKFKKRISTAVKSKVEKEEMEKIWKKIDNFNPDDLNVQANVSGREEDAEEIESSDAQINERLQNLALSDEGASSSTTTITTTAAAASTAETSAAPSSSTTTTAIATTITTTTMSTKG</sequence>
<evidence type="ECO:0000313" key="1">
    <source>
        <dbReference type="Proteomes" id="UP000887580"/>
    </source>
</evidence>
<name>A0AC35FAF1_9BILA</name>
<dbReference type="Proteomes" id="UP000887580">
    <property type="component" value="Unplaced"/>
</dbReference>